<keyword evidence="12" id="KW-1185">Reference proteome</keyword>
<keyword evidence="6 11" id="KW-0863">Zinc-finger</keyword>
<dbReference type="RefSeq" id="XP_033160514.1">
    <property type="nucleotide sequence ID" value="XM_033304623.1"/>
</dbReference>
<keyword evidence="10 11" id="KW-0539">Nucleus</keyword>
<dbReference type="GO" id="GO:0000993">
    <property type="term" value="F:RNA polymerase II complex binding"/>
    <property type="evidence" value="ECO:0007669"/>
    <property type="project" value="TreeGrafter"/>
</dbReference>
<evidence type="ECO:0000256" key="7">
    <source>
        <dbReference type="ARBA" id="ARBA00022833"/>
    </source>
</evidence>
<evidence type="ECO:0000256" key="5">
    <source>
        <dbReference type="ARBA" id="ARBA00022723"/>
    </source>
</evidence>
<dbReference type="Gene3D" id="2.20.25.190">
    <property type="match status" value="1"/>
</dbReference>
<evidence type="ECO:0000256" key="1">
    <source>
        <dbReference type="ARBA" id="ARBA00003357"/>
    </source>
</evidence>
<sequence length="82" mass="9577">MGRRKSKRKGAPRKKNIQPLPILFDCPFCNHKQSCEAKLDKVRKIGRVTCTVCQEFFQTQINFLTEAIDVFNDWIDACEEEN</sequence>
<evidence type="ECO:0000256" key="6">
    <source>
        <dbReference type="ARBA" id="ARBA00022771"/>
    </source>
</evidence>
<evidence type="ECO:0000256" key="10">
    <source>
        <dbReference type="ARBA" id="ARBA00023242"/>
    </source>
</evidence>
<dbReference type="PANTHER" id="PTHR20934:SF0">
    <property type="entry name" value="TRANSCRIPTION ELONGATION FACTOR 1 HOMOLOG"/>
    <property type="match status" value="1"/>
</dbReference>
<dbReference type="Pfam" id="PF05129">
    <property type="entry name" value="Zn_ribbon_Elf1"/>
    <property type="match status" value="1"/>
</dbReference>
<keyword evidence="7 11" id="KW-0862">Zinc</keyword>
<keyword evidence="13" id="KW-0251">Elongation factor</keyword>
<proteinExistence type="inferred from homology"/>
<dbReference type="AlphaFoldDB" id="A0A6P8K8D6"/>
<dbReference type="GO" id="GO:0006368">
    <property type="term" value="P:transcription elongation by RNA polymerase II"/>
    <property type="evidence" value="ECO:0007669"/>
    <property type="project" value="TreeGrafter"/>
</dbReference>
<name>A0A6P8K8D6_DROMA</name>
<evidence type="ECO:0000256" key="11">
    <source>
        <dbReference type="RuleBase" id="RU364033"/>
    </source>
</evidence>
<dbReference type="GO" id="GO:0008270">
    <property type="term" value="F:zinc ion binding"/>
    <property type="evidence" value="ECO:0007669"/>
    <property type="project" value="UniProtKB-KW"/>
</dbReference>
<evidence type="ECO:0000256" key="2">
    <source>
        <dbReference type="ARBA" id="ARBA00004123"/>
    </source>
</evidence>
<dbReference type="InterPro" id="IPR038567">
    <property type="entry name" value="T_Elf1_sf"/>
</dbReference>
<protein>
    <recommendedName>
        <fullName evidence="4 11">Transcription elongation factor 1 homolog</fullName>
    </recommendedName>
</protein>
<reference evidence="13" key="1">
    <citation type="submission" date="2025-08" db="UniProtKB">
        <authorList>
            <consortium name="RefSeq"/>
        </authorList>
    </citation>
    <scope>IDENTIFICATION</scope>
    <source>
        <strain evidence="13">Mau12</strain>
        <tissue evidence="13">Whole Body</tissue>
    </source>
</reference>
<dbReference type="GO" id="GO:0008023">
    <property type="term" value="C:transcription elongation factor complex"/>
    <property type="evidence" value="ECO:0007669"/>
    <property type="project" value="TreeGrafter"/>
</dbReference>
<evidence type="ECO:0000313" key="12">
    <source>
        <dbReference type="Proteomes" id="UP000515162"/>
    </source>
</evidence>
<gene>
    <name evidence="13" type="primary">LOC117141255</name>
</gene>
<keyword evidence="5 11" id="KW-0479">Metal-binding</keyword>
<dbReference type="GO" id="GO:0003746">
    <property type="term" value="F:translation elongation factor activity"/>
    <property type="evidence" value="ECO:0007669"/>
    <property type="project" value="UniProtKB-KW"/>
</dbReference>
<keyword evidence="13" id="KW-0648">Protein biosynthesis</keyword>
<dbReference type="InterPro" id="IPR007808">
    <property type="entry name" value="Elf1"/>
</dbReference>
<dbReference type="PANTHER" id="PTHR20934">
    <property type="entry name" value="TRANSCRIPTION ELONGATION FACTOR 1 HOMOLOG"/>
    <property type="match status" value="1"/>
</dbReference>
<keyword evidence="9 11" id="KW-0804">Transcription</keyword>
<comment type="similarity">
    <text evidence="3 11">Belongs to the ELOF1 family.</text>
</comment>
<evidence type="ECO:0000256" key="9">
    <source>
        <dbReference type="ARBA" id="ARBA00023163"/>
    </source>
</evidence>
<dbReference type="SMR" id="A0A6P8K8D6"/>
<comment type="subcellular location">
    <subcellularLocation>
        <location evidence="2 11">Nucleus</location>
    </subcellularLocation>
</comment>
<dbReference type="FunFam" id="2.20.25.190:FF:000001">
    <property type="entry name" value="Transcription elongation factor 1 homolog"/>
    <property type="match status" value="1"/>
</dbReference>
<evidence type="ECO:0000256" key="3">
    <source>
        <dbReference type="ARBA" id="ARBA00009730"/>
    </source>
</evidence>
<evidence type="ECO:0000256" key="4">
    <source>
        <dbReference type="ARBA" id="ARBA00014973"/>
    </source>
</evidence>
<dbReference type="GeneID" id="117141255"/>
<comment type="function">
    <text evidence="1 11">Transcription elongation factor implicated in the maintenance of proper chromatin structure in actively transcribed regions.</text>
</comment>
<keyword evidence="8 11" id="KW-0805">Transcription regulation</keyword>
<evidence type="ECO:0000313" key="13">
    <source>
        <dbReference type="RefSeq" id="XP_033160514.1"/>
    </source>
</evidence>
<dbReference type="Proteomes" id="UP000515162">
    <property type="component" value="Chromosome 3L"/>
</dbReference>
<evidence type="ECO:0000256" key="8">
    <source>
        <dbReference type="ARBA" id="ARBA00023015"/>
    </source>
</evidence>
<accession>A0A6P8K8D6</accession>
<dbReference type="SUPFAM" id="SSF57783">
    <property type="entry name" value="Zinc beta-ribbon"/>
    <property type="match status" value="1"/>
</dbReference>
<organism evidence="12 13">
    <name type="scientific">Drosophila mauritiana</name>
    <name type="common">Fruit fly</name>
    <dbReference type="NCBI Taxonomy" id="7226"/>
    <lineage>
        <taxon>Eukaryota</taxon>
        <taxon>Metazoa</taxon>
        <taxon>Ecdysozoa</taxon>
        <taxon>Arthropoda</taxon>
        <taxon>Hexapoda</taxon>
        <taxon>Insecta</taxon>
        <taxon>Pterygota</taxon>
        <taxon>Neoptera</taxon>
        <taxon>Endopterygota</taxon>
        <taxon>Diptera</taxon>
        <taxon>Brachycera</taxon>
        <taxon>Muscomorpha</taxon>
        <taxon>Ephydroidea</taxon>
        <taxon>Drosophilidae</taxon>
        <taxon>Drosophila</taxon>
        <taxon>Sophophora</taxon>
    </lineage>
</organism>